<dbReference type="InterPro" id="IPR005175">
    <property type="entry name" value="PPC_dom"/>
</dbReference>
<dbReference type="PANTHER" id="PTHR34988:SF1">
    <property type="entry name" value="DNA-BINDING PROTEIN"/>
    <property type="match status" value="1"/>
</dbReference>
<evidence type="ECO:0000313" key="2">
    <source>
        <dbReference type="EMBL" id="MDT7839677.1"/>
    </source>
</evidence>
<dbReference type="PROSITE" id="PS51742">
    <property type="entry name" value="PPC"/>
    <property type="match status" value="1"/>
</dbReference>
<comment type="caution">
    <text evidence="2">The sequence shown here is derived from an EMBL/GenBank/DDBJ whole genome shotgun (WGS) entry which is preliminary data.</text>
</comment>
<dbReference type="RefSeq" id="WP_314197643.1">
    <property type="nucleotide sequence ID" value="NZ_JAVTLL010000002.1"/>
</dbReference>
<dbReference type="Gene3D" id="3.30.1330.80">
    <property type="entry name" value="Hypothetical protein, similar to alpha- acetolactate decarboxylase, domain 2"/>
    <property type="match status" value="1"/>
</dbReference>
<keyword evidence="3" id="KW-1185">Reference proteome</keyword>
<name>A0ABU3LM93_9ACTN</name>
<dbReference type="Proteomes" id="UP001257948">
    <property type="component" value="Unassembled WGS sequence"/>
</dbReference>
<keyword evidence="2" id="KW-0238">DNA-binding</keyword>
<evidence type="ECO:0000313" key="3">
    <source>
        <dbReference type="Proteomes" id="UP001257948"/>
    </source>
</evidence>
<dbReference type="Pfam" id="PF03479">
    <property type="entry name" value="PCC"/>
    <property type="match status" value="1"/>
</dbReference>
<feature type="domain" description="PPC" evidence="1">
    <location>
        <begin position="8"/>
        <end position="144"/>
    </location>
</feature>
<dbReference type="CDD" id="cd11378">
    <property type="entry name" value="DUF296"/>
    <property type="match status" value="1"/>
</dbReference>
<dbReference type="PANTHER" id="PTHR34988">
    <property type="entry name" value="PROTEIN, PUTATIVE-RELATED"/>
    <property type="match status" value="1"/>
</dbReference>
<dbReference type="GO" id="GO:0003677">
    <property type="term" value="F:DNA binding"/>
    <property type="evidence" value="ECO:0007669"/>
    <property type="project" value="UniProtKB-KW"/>
</dbReference>
<sequence>MKWQQVQDSPAAVFVVVLDPGEEALAQITGFAREQSLGASQVTAVGAFSQATVGWFDRSARNYRRIPVDEQCEVLSLLGDIAVGEEGPTPHLHAVLGLPDGTTRGGHLLEGRVWPTLEVIVRDSPVALAKIHRPDLGLALINLPDGASRGSGT</sequence>
<accession>A0ABU3LM93</accession>
<proteinExistence type="predicted"/>
<dbReference type="EMBL" id="JAVTLL010000002">
    <property type="protein sequence ID" value="MDT7839677.1"/>
    <property type="molecule type" value="Genomic_DNA"/>
</dbReference>
<organism evidence="2 3">
    <name type="scientific">Streptomyces justiciae</name>
    <dbReference type="NCBI Taxonomy" id="2780140"/>
    <lineage>
        <taxon>Bacteria</taxon>
        <taxon>Bacillati</taxon>
        <taxon>Actinomycetota</taxon>
        <taxon>Actinomycetes</taxon>
        <taxon>Kitasatosporales</taxon>
        <taxon>Streptomycetaceae</taxon>
        <taxon>Streptomyces</taxon>
    </lineage>
</organism>
<evidence type="ECO:0000259" key="1">
    <source>
        <dbReference type="PROSITE" id="PS51742"/>
    </source>
</evidence>
<gene>
    <name evidence="2" type="ORF">RQC66_02915</name>
</gene>
<reference evidence="3" key="1">
    <citation type="submission" date="2023-07" db="EMBL/GenBank/DDBJ databases">
        <title>Draft genome sequence of the endophytic actinobacterium Streptomyces justiciae WPN32, a potential antibiotic producer.</title>
        <authorList>
            <person name="Yasawong M."/>
            <person name="Pana W."/>
            <person name="Ganta P."/>
            <person name="Santapan N."/>
            <person name="Songngamsuk T."/>
            <person name="Phatcharaharikarn M."/>
            <person name="Kerdtoob S."/>
            <person name="Nantapong N."/>
        </authorList>
    </citation>
    <scope>NUCLEOTIDE SEQUENCE [LARGE SCALE GENOMIC DNA]</scope>
    <source>
        <strain evidence="3">WPN32</strain>
    </source>
</reference>
<protein>
    <submittedName>
        <fullName evidence="2">DNA-binding protein</fullName>
    </submittedName>
</protein>
<dbReference type="SUPFAM" id="SSF117856">
    <property type="entry name" value="AF0104/ALDC/Ptd012-like"/>
    <property type="match status" value="1"/>
</dbReference>